<dbReference type="Proteomes" id="UP000789396">
    <property type="component" value="Unassembled WGS sequence"/>
</dbReference>
<feature type="non-terminal residue" evidence="1">
    <location>
        <position position="90"/>
    </location>
</feature>
<accession>A0A9N9N8I6</accession>
<name>A0A9N9N8I6_9GLOM</name>
<sequence>EPPSLEKDEAVLKSISGDKERCSPQNDKDFCVAQCAVQLESSLSNRKHKANEIEEDRTFGRVFVTDAEKFYFMAAEPVVVVYKDENLQTK</sequence>
<feature type="non-terminal residue" evidence="1">
    <location>
        <position position="1"/>
    </location>
</feature>
<reference evidence="1" key="1">
    <citation type="submission" date="2021-06" db="EMBL/GenBank/DDBJ databases">
        <authorList>
            <person name="Kallberg Y."/>
            <person name="Tangrot J."/>
            <person name="Rosling A."/>
        </authorList>
    </citation>
    <scope>NUCLEOTIDE SEQUENCE</scope>
    <source>
        <strain evidence="1">IN212</strain>
    </source>
</reference>
<dbReference type="AlphaFoldDB" id="A0A9N9N8I6"/>
<dbReference type="OrthoDB" id="2414517at2759"/>
<evidence type="ECO:0000313" key="2">
    <source>
        <dbReference type="Proteomes" id="UP000789396"/>
    </source>
</evidence>
<dbReference type="EMBL" id="CAJVPZ010022929">
    <property type="protein sequence ID" value="CAG8713640.1"/>
    <property type="molecule type" value="Genomic_DNA"/>
</dbReference>
<protein>
    <submittedName>
        <fullName evidence="1">5023_t:CDS:1</fullName>
    </submittedName>
</protein>
<keyword evidence="2" id="KW-1185">Reference proteome</keyword>
<evidence type="ECO:0000313" key="1">
    <source>
        <dbReference type="EMBL" id="CAG8713640.1"/>
    </source>
</evidence>
<gene>
    <name evidence="1" type="ORF">RFULGI_LOCUS11009</name>
</gene>
<proteinExistence type="predicted"/>
<organism evidence="1 2">
    <name type="scientific">Racocetra fulgida</name>
    <dbReference type="NCBI Taxonomy" id="60492"/>
    <lineage>
        <taxon>Eukaryota</taxon>
        <taxon>Fungi</taxon>
        <taxon>Fungi incertae sedis</taxon>
        <taxon>Mucoromycota</taxon>
        <taxon>Glomeromycotina</taxon>
        <taxon>Glomeromycetes</taxon>
        <taxon>Diversisporales</taxon>
        <taxon>Gigasporaceae</taxon>
        <taxon>Racocetra</taxon>
    </lineage>
</organism>
<comment type="caution">
    <text evidence="1">The sequence shown here is derived from an EMBL/GenBank/DDBJ whole genome shotgun (WGS) entry which is preliminary data.</text>
</comment>